<keyword evidence="2 4" id="KW-0560">Oxidoreductase</keyword>
<dbReference type="Proteomes" id="UP000054144">
    <property type="component" value="Unassembled WGS sequence"/>
</dbReference>
<evidence type="ECO:0000313" key="7">
    <source>
        <dbReference type="Proteomes" id="UP000054144"/>
    </source>
</evidence>
<dbReference type="SUPFAM" id="SSF53720">
    <property type="entry name" value="ALDH-like"/>
    <property type="match status" value="1"/>
</dbReference>
<keyword evidence="7" id="KW-1185">Reference proteome</keyword>
<accession>A0A0D7AA12</accession>
<evidence type="ECO:0000256" key="2">
    <source>
        <dbReference type="ARBA" id="ARBA00023002"/>
    </source>
</evidence>
<dbReference type="GO" id="GO:0016620">
    <property type="term" value="F:oxidoreductase activity, acting on the aldehyde or oxo group of donors, NAD or NADP as acceptor"/>
    <property type="evidence" value="ECO:0007669"/>
    <property type="project" value="InterPro"/>
</dbReference>
<dbReference type="AlphaFoldDB" id="A0A0D7AA12"/>
<dbReference type="EMBL" id="KN881930">
    <property type="protein sequence ID" value="KIY47673.1"/>
    <property type="molecule type" value="Genomic_DNA"/>
</dbReference>
<dbReference type="InterPro" id="IPR016162">
    <property type="entry name" value="Ald_DH_N"/>
</dbReference>
<dbReference type="CDD" id="cd07102">
    <property type="entry name" value="ALDH_EDX86601"/>
    <property type="match status" value="1"/>
</dbReference>
<dbReference type="PROSITE" id="PS00070">
    <property type="entry name" value="ALDEHYDE_DEHYDR_CYS"/>
    <property type="match status" value="1"/>
</dbReference>
<dbReference type="Gene3D" id="3.40.605.10">
    <property type="entry name" value="Aldehyde Dehydrogenase, Chain A, domain 1"/>
    <property type="match status" value="1"/>
</dbReference>
<dbReference type="FunFam" id="3.40.309.10:FF:000009">
    <property type="entry name" value="Aldehyde dehydrogenase A"/>
    <property type="match status" value="1"/>
</dbReference>
<dbReference type="OrthoDB" id="310895at2759"/>
<comment type="similarity">
    <text evidence="1 4">Belongs to the aldehyde dehydrogenase family.</text>
</comment>
<organism evidence="6 7">
    <name type="scientific">Fistulina hepatica ATCC 64428</name>
    <dbReference type="NCBI Taxonomy" id="1128425"/>
    <lineage>
        <taxon>Eukaryota</taxon>
        <taxon>Fungi</taxon>
        <taxon>Dikarya</taxon>
        <taxon>Basidiomycota</taxon>
        <taxon>Agaricomycotina</taxon>
        <taxon>Agaricomycetes</taxon>
        <taxon>Agaricomycetidae</taxon>
        <taxon>Agaricales</taxon>
        <taxon>Fistulinaceae</taxon>
        <taxon>Fistulina</taxon>
    </lineage>
</organism>
<dbReference type="Pfam" id="PF00171">
    <property type="entry name" value="Aldedh"/>
    <property type="match status" value="1"/>
</dbReference>
<dbReference type="InterPro" id="IPR016160">
    <property type="entry name" value="Ald_DH_CS_CYS"/>
</dbReference>
<gene>
    <name evidence="6" type="ORF">FISHEDRAFT_44877</name>
</gene>
<dbReference type="PROSITE" id="PS00687">
    <property type="entry name" value="ALDEHYDE_DEHYDR_GLU"/>
    <property type="match status" value="1"/>
</dbReference>
<feature type="active site" evidence="3">
    <location>
        <position position="235"/>
    </location>
</feature>
<sequence>MSGIQTTITPWDGSVVCTRPYPTVAAVEASIEKCAASSWSTVPLRTRIDIARKFIECFKALDWDTLASELTLQMGRPVSQCKGEFNGMVGRAEYMISIAEEALKDVEFDSVPPFKKRIKRVPHGVVMLIVPWNYPYLTTINTLLPALVAGNTVILKPSERTPLTGERLVEAWCKAGLPQDCLQLLHLTPELTQHAIRHPKVSLTQFTGSVRVGRLVEAGAATAPLEGLFKTVGLELGGKDPAYVRADANLEYTVAELMDGSFFNSGQSCCAIERIYVHESIYPAFVSQFRAATERTYRLGDPRNKETNLGPVISVEAAASIRAQVKSALEAGAQLVIPAARHTELYPLDKPGSPFVGPQALVGTNHTMDIVMEETFGPVVPIMRVRDDAEAVRLMNDSKYGLTASIWTSEEEAFTRLADQLKTGTVFMNRCDFLDPALAWTGVKDSGRGVSLSKFGYDQLTRAKSIHVKIVDSGKVKALL</sequence>
<evidence type="ECO:0000259" key="5">
    <source>
        <dbReference type="Pfam" id="PF00171"/>
    </source>
</evidence>
<evidence type="ECO:0000256" key="4">
    <source>
        <dbReference type="RuleBase" id="RU003345"/>
    </source>
</evidence>
<dbReference type="InterPro" id="IPR016161">
    <property type="entry name" value="Ald_DH/histidinol_DH"/>
</dbReference>
<evidence type="ECO:0000256" key="3">
    <source>
        <dbReference type="PROSITE-ProRule" id="PRU10007"/>
    </source>
</evidence>
<protein>
    <submittedName>
        <fullName evidence="6">ALDH-like protein</fullName>
    </submittedName>
</protein>
<dbReference type="Gene3D" id="3.40.309.10">
    <property type="entry name" value="Aldehyde Dehydrogenase, Chain A, domain 2"/>
    <property type="match status" value="1"/>
</dbReference>
<dbReference type="InterPro" id="IPR029510">
    <property type="entry name" value="Ald_DH_CS_GLU"/>
</dbReference>
<dbReference type="PANTHER" id="PTHR11699">
    <property type="entry name" value="ALDEHYDE DEHYDROGENASE-RELATED"/>
    <property type="match status" value="1"/>
</dbReference>
<dbReference type="InterPro" id="IPR016163">
    <property type="entry name" value="Ald_DH_C"/>
</dbReference>
<dbReference type="InterPro" id="IPR015590">
    <property type="entry name" value="Aldehyde_DH_dom"/>
</dbReference>
<name>A0A0D7AA12_9AGAR</name>
<feature type="domain" description="Aldehyde dehydrogenase" evidence="5">
    <location>
        <begin position="7"/>
        <end position="466"/>
    </location>
</feature>
<evidence type="ECO:0000313" key="6">
    <source>
        <dbReference type="EMBL" id="KIY47673.1"/>
    </source>
</evidence>
<evidence type="ECO:0000256" key="1">
    <source>
        <dbReference type="ARBA" id="ARBA00009986"/>
    </source>
</evidence>
<reference evidence="6 7" key="1">
    <citation type="journal article" date="2015" name="Fungal Genet. Biol.">
        <title>Evolution of novel wood decay mechanisms in Agaricales revealed by the genome sequences of Fistulina hepatica and Cylindrobasidium torrendii.</title>
        <authorList>
            <person name="Floudas D."/>
            <person name="Held B.W."/>
            <person name="Riley R."/>
            <person name="Nagy L.G."/>
            <person name="Koehler G."/>
            <person name="Ransdell A.S."/>
            <person name="Younus H."/>
            <person name="Chow J."/>
            <person name="Chiniquy J."/>
            <person name="Lipzen A."/>
            <person name="Tritt A."/>
            <person name="Sun H."/>
            <person name="Haridas S."/>
            <person name="LaButti K."/>
            <person name="Ohm R.A."/>
            <person name="Kues U."/>
            <person name="Blanchette R.A."/>
            <person name="Grigoriev I.V."/>
            <person name="Minto R.E."/>
            <person name="Hibbett D.S."/>
        </authorList>
    </citation>
    <scope>NUCLEOTIDE SEQUENCE [LARGE SCALE GENOMIC DNA]</scope>
    <source>
        <strain evidence="6 7">ATCC 64428</strain>
    </source>
</reference>
<proteinExistence type="inferred from homology"/>